<dbReference type="AlphaFoldDB" id="A0A401ICX7"/>
<evidence type="ECO:0000256" key="1">
    <source>
        <dbReference type="ARBA" id="ARBA00023004"/>
    </source>
</evidence>
<dbReference type="Proteomes" id="UP000287247">
    <property type="component" value="Unassembled WGS sequence"/>
</dbReference>
<dbReference type="SUPFAM" id="SSF50037">
    <property type="entry name" value="C-terminal domain of transcriptional repressors"/>
    <property type="match status" value="1"/>
</dbReference>
<dbReference type="OrthoDB" id="9811076at2"/>
<evidence type="ECO:0000313" key="4">
    <source>
        <dbReference type="Proteomes" id="UP000287247"/>
    </source>
</evidence>
<dbReference type="Gene3D" id="2.30.30.90">
    <property type="match status" value="1"/>
</dbReference>
<dbReference type="EMBL" id="BDQK01000001">
    <property type="protein sequence ID" value="GBF79096.1"/>
    <property type="molecule type" value="Genomic_DNA"/>
</dbReference>
<comment type="caution">
    <text evidence="3">The sequence shown here is derived from an EMBL/GenBank/DDBJ whole genome shotgun (WGS) entry which is preliminary data.</text>
</comment>
<feature type="domain" description="Ferrous iron transporter FeoA-like" evidence="2">
    <location>
        <begin position="9"/>
        <end position="79"/>
    </location>
</feature>
<accession>A0A401ICX7</accession>
<dbReference type="RefSeq" id="WP_124974688.1">
    <property type="nucleotide sequence ID" value="NZ_BDQK01000001.1"/>
</dbReference>
<evidence type="ECO:0000259" key="2">
    <source>
        <dbReference type="Pfam" id="PF04023"/>
    </source>
</evidence>
<gene>
    <name evidence="3" type="ORF">AsFPU1_0488</name>
</gene>
<name>A0A401ICX7_APHSA</name>
<organism evidence="3 4">
    <name type="scientific">Aphanothece sacrum FPU1</name>
    <dbReference type="NCBI Taxonomy" id="1920663"/>
    <lineage>
        <taxon>Bacteria</taxon>
        <taxon>Bacillati</taxon>
        <taxon>Cyanobacteriota</taxon>
        <taxon>Cyanophyceae</taxon>
        <taxon>Oscillatoriophycideae</taxon>
        <taxon>Chroococcales</taxon>
        <taxon>Aphanothecaceae</taxon>
        <taxon>Aphanothece</taxon>
    </lineage>
</organism>
<proteinExistence type="predicted"/>
<evidence type="ECO:0000313" key="3">
    <source>
        <dbReference type="EMBL" id="GBF79096.1"/>
    </source>
</evidence>
<dbReference type="Pfam" id="PF04023">
    <property type="entry name" value="FeoA"/>
    <property type="match status" value="1"/>
</dbReference>
<dbReference type="InterPro" id="IPR007167">
    <property type="entry name" value="Fe-transptr_FeoA-like"/>
</dbReference>
<protein>
    <submittedName>
        <fullName evidence="3">FeoA family protein</fullName>
    </submittedName>
</protein>
<dbReference type="InterPro" id="IPR008988">
    <property type="entry name" value="Transcriptional_repressor_C"/>
</dbReference>
<dbReference type="InterPro" id="IPR038157">
    <property type="entry name" value="FeoA_core_dom"/>
</dbReference>
<sequence length="79" mass="8746">MEEILSTYLTELPIGFKGYIVGYDKIFGGYQGKLLSMGLSPGTEFILVCQASNNWPLIIEVDGNLLKLYKPEADALCIE</sequence>
<keyword evidence="1" id="KW-0408">Iron</keyword>
<keyword evidence="4" id="KW-1185">Reference proteome</keyword>
<reference evidence="4" key="1">
    <citation type="submission" date="2017-05" db="EMBL/GenBank/DDBJ databases">
        <title>Physiological properties and genetic analysis related to exopolysaccharide production of fresh-water unicellular cyanobacterium Aphanothece sacrum, Suizenji Nori, that has been cultured as a food source in Japan.</title>
        <authorList>
            <person name="Kanesaki Y."/>
            <person name="Yoshikawa S."/>
            <person name="Ohki K."/>
        </authorList>
    </citation>
    <scope>NUCLEOTIDE SEQUENCE [LARGE SCALE GENOMIC DNA]</scope>
    <source>
        <strain evidence="4">FPU1</strain>
    </source>
</reference>
<dbReference type="GO" id="GO:0046914">
    <property type="term" value="F:transition metal ion binding"/>
    <property type="evidence" value="ECO:0007669"/>
    <property type="project" value="InterPro"/>
</dbReference>